<dbReference type="OrthoDB" id="5862663at2759"/>
<feature type="transmembrane region" description="Helical" evidence="5">
    <location>
        <begin position="275"/>
        <end position="298"/>
    </location>
</feature>
<dbReference type="HOGENOM" id="CLU_043715_2_1_1"/>
<evidence type="ECO:0000256" key="2">
    <source>
        <dbReference type="ARBA" id="ARBA00022692"/>
    </source>
</evidence>
<dbReference type="Gene3D" id="1.20.1070.10">
    <property type="entry name" value="Rhodopsin 7-helix transmembrane proteins"/>
    <property type="match status" value="1"/>
</dbReference>
<dbReference type="WormBase" id="T10H4.6">
    <property type="protein sequence ID" value="CE16391"/>
    <property type="gene ID" value="WBGene00005764"/>
    <property type="gene designation" value="srw-17"/>
</dbReference>
<dbReference type="eggNOG" id="ENOG502TFMM">
    <property type="taxonomic scope" value="Eukaryota"/>
</dbReference>
<evidence type="ECO:0000256" key="3">
    <source>
        <dbReference type="ARBA" id="ARBA00022989"/>
    </source>
</evidence>
<evidence type="ECO:0000313" key="8">
    <source>
        <dbReference type="Proteomes" id="UP000001940"/>
    </source>
</evidence>
<dbReference type="PaxDb" id="6239-T10H4.6"/>
<organism evidence="7 8">
    <name type="scientific">Caenorhabditis elegans</name>
    <dbReference type="NCBI Taxonomy" id="6239"/>
    <lineage>
        <taxon>Eukaryota</taxon>
        <taxon>Metazoa</taxon>
        <taxon>Ecdysozoa</taxon>
        <taxon>Nematoda</taxon>
        <taxon>Chromadorea</taxon>
        <taxon>Rhabditida</taxon>
        <taxon>Rhabditina</taxon>
        <taxon>Rhabditomorpha</taxon>
        <taxon>Rhabditoidea</taxon>
        <taxon>Rhabditidae</taxon>
        <taxon>Peloderinae</taxon>
        <taxon>Caenorhabditis</taxon>
    </lineage>
</organism>
<dbReference type="SMR" id="O45774"/>
<feature type="transmembrane region" description="Helical" evidence="5">
    <location>
        <begin position="231"/>
        <end position="254"/>
    </location>
</feature>
<dbReference type="RefSeq" id="NP_506783.1">
    <property type="nucleotide sequence ID" value="NM_074382.2"/>
</dbReference>
<dbReference type="Pfam" id="PF10324">
    <property type="entry name" value="7TM_GPCR_Srw"/>
    <property type="match status" value="1"/>
</dbReference>
<comment type="subcellular location">
    <subcellularLocation>
        <location evidence="1">Membrane</location>
    </subcellularLocation>
</comment>
<dbReference type="GO" id="GO:0016020">
    <property type="term" value="C:membrane"/>
    <property type="evidence" value="ECO:0007669"/>
    <property type="project" value="UniProtKB-SubCell"/>
</dbReference>
<dbReference type="Proteomes" id="UP000001940">
    <property type="component" value="Chromosome V"/>
</dbReference>
<name>O45774_CAEEL</name>
<dbReference type="PIR" id="T24811">
    <property type="entry name" value="T24811"/>
</dbReference>
<dbReference type="PANTHER" id="PTHR46846:SF2">
    <property type="entry name" value="G-PROTEIN COUPLED RECEPTORS FAMILY 1 PROFILE DOMAIN-CONTAINING PROTEIN"/>
    <property type="match status" value="1"/>
</dbReference>
<evidence type="ECO:0000313" key="7">
    <source>
        <dbReference type="EMBL" id="CAB03333.1"/>
    </source>
</evidence>
<dbReference type="PROSITE" id="PS50262">
    <property type="entry name" value="G_PROTEIN_RECEP_F1_2"/>
    <property type="match status" value="1"/>
</dbReference>
<gene>
    <name evidence="7 9" type="primary">srw-17</name>
    <name evidence="7" type="ORF">CELE_T10H4.6</name>
    <name evidence="9" type="ORF">T10H4.6</name>
</gene>
<feature type="transmembrane region" description="Helical" evidence="5">
    <location>
        <begin position="130"/>
        <end position="150"/>
    </location>
</feature>
<dbReference type="GeneID" id="188395"/>
<dbReference type="FunCoup" id="O45774">
    <property type="interactions" value="2"/>
</dbReference>
<keyword evidence="4 5" id="KW-0472">Membrane</keyword>
<keyword evidence="2 5" id="KW-0812">Transmembrane</keyword>
<dbReference type="GO" id="GO:0008528">
    <property type="term" value="F:G protein-coupled peptide receptor activity"/>
    <property type="evidence" value="ECO:0007669"/>
    <property type="project" value="InterPro"/>
</dbReference>
<dbReference type="STRING" id="6239.T10H4.6.1"/>
<dbReference type="EMBL" id="BX284605">
    <property type="protein sequence ID" value="CAB03333.1"/>
    <property type="molecule type" value="Genomic_DNA"/>
</dbReference>
<reference evidence="7 8" key="1">
    <citation type="journal article" date="1998" name="Science">
        <title>Genome sequence of the nematode C. elegans: a platform for investigating biology.</title>
        <authorList>
            <consortium name="The C. elegans sequencing consortium"/>
            <person name="Sulson J.E."/>
            <person name="Waterston R."/>
        </authorList>
    </citation>
    <scope>NUCLEOTIDE SEQUENCE [LARGE SCALE GENOMIC DNA]</scope>
    <source>
        <strain evidence="7 8">Bristol N2</strain>
    </source>
</reference>
<accession>O45774</accession>
<feature type="transmembrane region" description="Helical" evidence="5">
    <location>
        <begin position="162"/>
        <end position="180"/>
    </location>
</feature>
<dbReference type="Bgee" id="WBGene00005764">
    <property type="expression patterns" value="Expressed in larva"/>
</dbReference>
<dbReference type="AGR" id="WB:WBGene00005764"/>
<keyword evidence="3 5" id="KW-1133">Transmembrane helix</keyword>
<dbReference type="CTD" id="188395"/>
<dbReference type="UCSC" id="T10H4.6">
    <property type="organism name" value="c. elegans"/>
</dbReference>
<dbReference type="KEGG" id="cel:CELE_T10H4.6"/>
<dbReference type="OMA" id="ERTWIST"/>
<dbReference type="InterPro" id="IPR019427">
    <property type="entry name" value="7TM_GPCR_serpentine_rcpt_Srw"/>
</dbReference>
<evidence type="ECO:0000313" key="9">
    <source>
        <dbReference type="WormBase" id="T10H4.6"/>
    </source>
</evidence>
<sequence length="386" mass="44750">MSDDEEFYSEDCAGENLFTSLSCGDIYRALGIILSDTNVFMQFFTVFINILHLIVLFQKELRTGAIYILMIGICLADIIGYLLDFFNVAYERTWISTIPFYTNVYCLRYDLVRVSFVDFVSIFVQMARPVAVWLAMMMALIRTLSVFFPMSIWIQKLAKAKTAIFMSVVVFTFWILWYSSQYFTMTLRWYPDVLSKACTDYEEHRNLTHYVLVVPKASFSLVFKREKLEPFIRFIPAILYPILTITLLVQLRIIKKKRESMNKNLLNDRSDNTTKLILFMTLFFMISEGLEGIGDYILQKILATPNYQDSMVDVISALGVAQYFYTNLRTLNGISHAFICFAMSSQYRDTVKRMLCSSKKQRRGQNILVISTVSVSSSHNSSRSRT</sequence>
<dbReference type="PANTHER" id="PTHR46846">
    <property type="entry name" value="SERPENTINE RECEPTOR, CLASS W-RELATED"/>
    <property type="match status" value="1"/>
</dbReference>
<evidence type="ECO:0000259" key="6">
    <source>
        <dbReference type="PROSITE" id="PS50262"/>
    </source>
</evidence>
<feature type="transmembrane region" description="Helical" evidence="5">
    <location>
        <begin position="39"/>
        <end position="57"/>
    </location>
</feature>
<evidence type="ECO:0000256" key="4">
    <source>
        <dbReference type="ARBA" id="ARBA00023136"/>
    </source>
</evidence>
<feature type="domain" description="G-protein coupled receptors family 1 profile" evidence="6">
    <location>
        <begin position="48"/>
        <end position="286"/>
    </location>
</feature>
<protein>
    <submittedName>
        <fullName evidence="7">G-protein coupled receptors family 1 profile domain-containing protein</fullName>
    </submittedName>
</protein>
<dbReference type="InterPro" id="IPR017452">
    <property type="entry name" value="GPCR_Rhodpsn_7TM"/>
</dbReference>
<feature type="transmembrane region" description="Helical" evidence="5">
    <location>
        <begin position="64"/>
        <end position="83"/>
    </location>
</feature>
<dbReference type="AlphaFoldDB" id="O45774"/>
<keyword evidence="8" id="KW-1185">Reference proteome</keyword>
<dbReference type="SUPFAM" id="SSF81321">
    <property type="entry name" value="Family A G protein-coupled receptor-like"/>
    <property type="match status" value="1"/>
</dbReference>
<evidence type="ECO:0000256" key="1">
    <source>
        <dbReference type="ARBA" id="ARBA00004370"/>
    </source>
</evidence>
<keyword evidence="7" id="KW-0675">Receptor</keyword>
<dbReference type="InParanoid" id="O45774"/>
<dbReference type="PhylomeDB" id="O45774"/>
<evidence type="ECO:0000256" key="5">
    <source>
        <dbReference type="SAM" id="Phobius"/>
    </source>
</evidence>
<proteinExistence type="predicted"/>